<gene>
    <name evidence="3" type="ORF">AW736_03535</name>
</gene>
<keyword evidence="1" id="KW-0456">Lyase</keyword>
<dbReference type="Proteomes" id="UP000078486">
    <property type="component" value="Unassembled WGS sequence"/>
</dbReference>
<dbReference type="Gene3D" id="3.10.490.10">
    <property type="entry name" value="Gamma-glutamyl cyclotransferase-like"/>
    <property type="match status" value="1"/>
</dbReference>
<dbReference type="InterPro" id="IPR036568">
    <property type="entry name" value="GGCT-like_sf"/>
</dbReference>
<dbReference type="Pfam" id="PF13772">
    <property type="entry name" value="AIG2_2"/>
    <property type="match status" value="1"/>
</dbReference>
<keyword evidence="4" id="KW-1185">Reference proteome</keyword>
<evidence type="ECO:0000313" key="4">
    <source>
        <dbReference type="Proteomes" id="UP000078486"/>
    </source>
</evidence>
<dbReference type="GO" id="GO:0003839">
    <property type="term" value="F:gamma-glutamylcyclotransferase activity"/>
    <property type="evidence" value="ECO:0007669"/>
    <property type="project" value="InterPro"/>
</dbReference>
<dbReference type="PANTHER" id="PTHR12935:SF0">
    <property type="entry name" value="GAMMA-GLUTAMYLCYCLOTRANSFERASE"/>
    <property type="match status" value="1"/>
</dbReference>
<organism evidence="3 4">
    <name type="scientific">Termitidicoccus mucosus</name>
    <dbReference type="NCBI Taxonomy" id="1184151"/>
    <lineage>
        <taxon>Bacteria</taxon>
        <taxon>Pseudomonadati</taxon>
        <taxon>Verrucomicrobiota</taxon>
        <taxon>Opitutia</taxon>
        <taxon>Opitutales</taxon>
        <taxon>Opitutaceae</taxon>
        <taxon>Termitidicoccus</taxon>
    </lineage>
</organism>
<dbReference type="EMBL" id="LRRQ01000029">
    <property type="protein sequence ID" value="OAM91371.1"/>
    <property type="molecule type" value="Genomic_DNA"/>
</dbReference>
<dbReference type="CDD" id="cd06661">
    <property type="entry name" value="GGCT_like"/>
    <property type="match status" value="1"/>
</dbReference>
<dbReference type="OrthoDB" id="158990at2"/>
<dbReference type="InterPro" id="IPR017939">
    <property type="entry name" value="G-Glutamylcylcotransferase"/>
</dbReference>
<sequence>MTATHINKVVYPGKLSELFYFAYGSNMNERQLASRGIKPSSIITARLPGHRVGFFGYSRVWDGGMETIVPEPRADVWGVLCQLSFEDGEVLDVWQDVRQDGGGVYFHYPATVIDAGGREHLVLLYKKDILGVPRPPSREYLDFIVEGALGRGLPEAYITGLRQTESIAAGYPVPRRKHFNREFLLVGCRGGCGGG</sequence>
<feature type="binding site" evidence="2">
    <location>
        <position position="140"/>
    </location>
    <ligand>
        <name>substrate</name>
    </ligand>
</feature>
<feature type="binding site" evidence="2">
    <location>
        <begin position="20"/>
        <end position="25"/>
    </location>
    <ligand>
        <name>substrate</name>
    </ligand>
</feature>
<reference evidence="3 4" key="1">
    <citation type="submission" date="2016-01" db="EMBL/GenBank/DDBJ databases">
        <title>High potential of lignocellulose degradation of a new Verrucomicrobia species.</title>
        <authorList>
            <person name="Wang Y."/>
            <person name="Shi Y."/>
            <person name="Qiu Z."/>
            <person name="Liu S."/>
            <person name="Yang H."/>
        </authorList>
    </citation>
    <scope>NUCLEOTIDE SEQUENCE [LARGE SCALE GENOMIC DNA]</scope>
    <source>
        <strain evidence="3 4">TSB47</strain>
    </source>
</reference>
<dbReference type="RefSeq" id="WP_068768877.1">
    <property type="nucleotide sequence ID" value="NZ_CP109796.1"/>
</dbReference>
<name>A0A178INU9_9BACT</name>
<dbReference type="PANTHER" id="PTHR12935">
    <property type="entry name" value="GAMMA-GLUTAMYLCYCLOTRANSFERASE"/>
    <property type="match status" value="1"/>
</dbReference>
<protein>
    <submittedName>
        <fullName evidence="3">AnfR protein</fullName>
    </submittedName>
</protein>
<proteinExistence type="predicted"/>
<evidence type="ECO:0000256" key="2">
    <source>
        <dbReference type="PIRSR" id="PIRSR617939-2"/>
    </source>
</evidence>
<dbReference type="AlphaFoldDB" id="A0A178INU9"/>
<comment type="caution">
    <text evidence="3">The sequence shown here is derived from an EMBL/GenBank/DDBJ whole genome shotgun (WGS) entry which is preliminary data.</text>
</comment>
<evidence type="ECO:0000256" key="1">
    <source>
        <dbReference type="ARBA" id="ARBA00023239"/>
    </source>
</evidence>
<dbReference type="SUPFAM" id="SSF110857">
    <property type="entry name" value="Gamma-glutamyl cyclotransferase-like"/>
    <property type="match status" value="1"/>
</dbReference>
<dbReference type="InterPro" id="IPR013024">
    <property type="entry name" value="GGCT-like"/>
</dbReference>
<evidence type="ECO:0000313" key="3">
    <source>
        <dbReference type="EMBL" id="OAM91371.1"/>
    </source>
</evidence>
<dbReference type="STRING" id="1184151.AW736_03535"/>
<accession>A0A178INU9</accession>